<dbReference type="GO" id="GO:0034755">
    <property type="term" value="P:iron ion transmembrane transport"/>
    <property type="evidence" value="ECO:0007669"/>
    <property type="project" value="TreeGrafter"/>
</dbReference>
<keyword evidence="2" id="KW-0813">Transport</keyword>
<keyword evidence="6 9" id="KW-0472">Membrane</keyword>
<evidence type="ECO:0000256" key="5">
    <source>
        <dbReference type="ARBA" id="ARBA00022989"/>
    </source>
</evidence>
<dbReference type="NCBIfam" id="NF037982">
    <property type="entry name" value="Nramp_1"/>
    <property type="match status" value="1"/>
</dbReference>
<evidence type="ECO:0000313" key="11">
    <source>
        <dbReference type="EMBL" id="OLP79210.1"/>
    </source>
</evidence>
<dbReference type="OrthoDB" id="435307at2759"/>
<evidence type="ECO:0000256" key="3">
    <source>
        <dbReference type="ARBA" id="ARBA00022692"/>
    </source>
</evidence>
<dbReference type="PANTHER" id="PTHR11706:SF33">
    <property type="entry name" value="NATURAL RESISTANCE-ASSOCIATED MACROPHAGE PROTEIN 2"/>
    <property type="match status" value="1"/>
</dbReference>
<protein>
    <submittedName>
        <fullName evidence="11">Metal transporter nramp1-like</fullName>
    </submittedName>
</protein>
<dbReference type="Gene3D" id="1.10.443.10">
    <property type="entry name" value="Intergrase catalytic core"/>
    <property type="match status" value="1"/>
</dbReference>
<accession>A0A1Q9C8G7</accession>
<comment type="subcellular location">
    <subcellularLocation>
        <location evidence="1">Membrane</location>
        <topology evidence="1">Multi-pass membrane protein</topology>
    </subcellularLocation>
</comment>
<dbReference type="Proteomes" id="UP000186817">
    <property type="component" value="Unassembled WGS sequence"/>
</dbReference>
<feature type="transmembrane region" description="Helical" evidence="9">
    <location>
        <begin position="1915"/>
        <end position="1935"/>
    </location>
</feature>
<keyword evidence="3 9" id="KW-0812">Transmembrane</keyword>
<dbReference type="Pfam" id="PF13458">
    <property type="entry name" value="Peripla_BP_6"/>
    <property type="match status" value="1"/>
</dbReference>
<dbReference type="Gene3D" id="2.10.50.10">
    <property type="entry name" value="Tumor Necrosis Factor Receptor, subunit A, domain 2"/>
    <property type="match status" value="1"/>
</dbReference>
<feature type="transmembrane region" description="Helical" evidence="9">
    <location>
        <begin position="2025"/>
        <end position="2045"/>
    </location>
</feature>
<feature type="transmembrane region" description="Helical" evidence="9">
    <location>
        <begin position="3111"/>
        <end position="3127"/>
    </location>
</feature>
<comment type="caution">
    <text evidence="11">The sequence shown here is derived from an EMBL/GenBank/DDBJ whole genome shotgun (WGS) entry which is preliminary data.</text>
</comment>
<evidence type="ECO:0000259" key="10">
    <source>
        <dbReference type="SMART" id="SM00287"/>
    </source>
</evidence>
<dbReference type="InterPro" id="IPR013762">
    <property type="entry name" value="Integrase-like_cat_sf"/>
</dbReference>
<dbReference type="SUPFAM" id="SSF56349">
    <property type="entry name" value="DNA breaking-rejoining enzymes"/>
    <property type="match status" value="1"/>
</dbReference>
<dbReference type="EMBL" id="LSRX01001512">
    <property type="protein sequence ID" value="OLP79210.1"/>
    <property type="molecule type" value="Genomic_DNA"/>
</dbReference>
<name>A0A1Q9C8G7_SYMMI</name>
<dbReference type="GO" id="GO:0003677">
    <property type="term" value="F:DNA binding"/>
    <property type="evidence" value="ECO:0007669"/>
    <property type="project" value="InterPro"/>
</dbReference>
<dbReference type="GO" id="GO:0015074">
    <property type="term" value="P:DNA integration"/>
    <property type="evidence" value="ECO:0007669"/>
    <property type="project" value="InterPro"/>
</dbReference>
<dbReference type="GO" id="GO:0006310">
    <property type="term" value="P:DNA recombination"/>
    <property type="evidence" value="ECO:0007669"/>
    <property type="project" value="UniProtKB-KW"/>
</dbReference>
<feature type="transmembrane region" description="Helical" evidence="9">
    <location>
        <begin position="2999"/>
        <end position="3025"/>
    </location>
</feature>
<dbReference type="GO" id="GO:0005384">
    <property type="term" value="F:manganese ion transmembrane transporter activity"/>
    <property type="evidence" value="ECO:0007669"/>
    <property type="project" value="TreeGrafter"/>
</dbReference>
<feature type="transmembrane region" description="Helical" evidence="9">
    <location>
        <begin position="3278"/>
        <end position="3300"/>
    </location>
</feature>
<evidence type="ECO:0000256" key="4">
    <source>
        <dbReference type="ARBA" id="ARBA00022729"/>
    </source>
</evidence>
<reference evidence="11 12" key="1">
    <citation type="submission" date="2016-02" db="EMBL/GenBank/DDBJ databases">
        <title>Genome analysis of coral dinoflagellate symbionts highlights evolutionary adaptations to a symbiotic lifestyle.</title>
        <authorList>
            <person name="Aranda M."/>
            <person name="Li Y."/>
            <person name="Liew Y.J."/>
            <person name="Baumgarten S."/>
            <person name="Simakov O."/>
            <person name="Wilson M."/>
            <person name="Piel J."/>
            <person name="Ashoor H."/>
            <person name="Bougouffa S."/>
            <person name="Bajic V.B."/>
            <person name="Ryu T."/>
            <person name="Ravasi T."/>
            <person name="Bayer T."/>
            <person name="Micklem G."/>
            <person name="Kim H."/>
            <person name="Bhak J."/>
            <person name="Lajeunesse T.C."/>
            <person name="Voolstra C.R."/>
        </authorList>
    </citation>
    <scope>NUCLEOTIDE SEQUENCE [LARGE SCALE GENOMIC DNA]</scope>
    <source>
        <strain evidence="11 12">CCMP2467</strain>
    </source>
</reference>
<sequence>MASATAHAPGAGASTVTAARHWESLHDLLRRDAALASRLTACTTTSAGSPQLSFYSSSLALLGERLVSTRPCDRQALDLVAIVLDSLVAEPLKRVTRGPGTSFYLRSPHRSLAAPIARGWARLSDRICEWNDFPAVTASDMGRAASKVEKVEAQVCELGVAADSGEARAASLYHLAKDVEVSRLSFPPPPSFDPAPYLDPLMRSLYLQPSHHEVPLDNIPASVPKVKFRAASKAARLDFLAALDSGDRLALFDGSRFDPRTACGLFAIPKNLQADRLIVDARPQNMCTAIDTRWVSTMGSATCLLDLELLPSEQLLLSGEDIQDFYYNFLVTPDRAAKYRVVGLFKPRELQHLRSFRAELWHAPSVVAAVRTLAMGDSNAVSFGQASHVGVMLARGIVDFRNLLTMHGRVPRGPSCIGVVIDDLVLLEKVVRGIPVDLDSCSSPLLMQQVRAAYEAVGLPRHTKKAFFCQSEAEVWGAQIFGEVGLVRTSWFKLIPLAALTVAAAQLPCVSVSLLEVLAGSWVAVLSFRRRSLCILQEIYLLQRGRARTDIVRSTVELRRELFTLAVLAPLFVSDLRAQSSGCLVASDASDCRGAFVTAVVSPVAAKELRRHTLVKGLWNRLLRPADVLLRRAQLLEPECELPGETYRTHALWTTVARALRFRLGAVFGRRRLDHINVKELESYLAAEEALCTNAWETCRTIALLDSQVCLGSLVKGRSSSFSLNSRLRSALPAVLFFNLHPSYSYVASEDNPSDDPTRSLPVRGPSVAVPGWLQQCLQGNFRGLDAFLQERGLDPLQLQGFPELASSFAARDTTPGLAEYEGRVEGTVEAPTTAISAPSSEAIAPPFGESADVLEWLRRRAQKQFLWPGGSRPKAGSFPDKPGYLCLYSGNRGVAKAVVSAGAPWAVTFDWTHGPSQDLLDEALQEWLLRGLQAGLFFAVGLSPSSSTFSRAARPAVRSEAFPLGLPTLPASSAARLANGNAHAAFVVRVVKVLCSLGVPFWLENPAASLLWLHPGIVELMRAHGEARFWSLDQCEFGRPWRKPTRILTNTELGGTEDFCRGGHTHYRLRGRAPGTGVTNSELAAALPPRVCERLARTLLSERSVSGSPVRACVRDDADCLGEAKNPGPPKKALERRGSLFDVELLEPVTTKIRVRIWDTFKAWLRERLTEAAVLELFKWASLGSYRQLLAHSQRLLPMLRAHLKPAWDMVNRWEELQPVCHRTPLPEALLRAMVGLALALRWTRWACVTLACFYAVARPGEMLKARRCDVLTPEDLLDLEHPWLYIRVGKPKSKRKAAKIQHVKLQEPGAVQFLQRLWRGLVPAEQLYPGSPAVYRRRWDRILQLLEVPSHVRLTPASLRAGGAISAFQKGTAIVDLMWRMRIKSQSTLEHYLQEMMAVERASLQGLQLLAARLNQSTPWNGPTNLPLKLHIQVEDDHGDPGKAAEIYARMLRNREVDFLFGLHSSELFKVAVDAGNSANVLTLISGGPHLLGPAIRPPLYSPWTFSPDVQVQDQMAGVLELVQHQVPPVSSVAMVWDGGSAFDKEMCTGASSHAQRLGMEVLDNMSVAEQAIMPQMRQLKAAGPDLLIACGNLRSAEQILVSASTLGFIPRGIALTAVSTREAVRSIGAHLANYVLSPLIWEPVPSQSCPVFGSARDFADAYRSKFGEEPLPASAAAAAGGIALLAAVKTASSLEQAAVREALLAREQQTCYGRLAFSMDGLRQNPTTLVQQVQPLDEDQPKMDRWTSSQIVTVGHEQPLTGWPLPTWAQKEIDVYPCNPGQAVVLDIGGNATTCAECPAGRFRTPRSVECEDCQPGTYGMQPGMSQCDVCPSGAACPGNSEVVAKPGYYQLPAASLEGAFVPCYPSQLCIGENQCVEAHHGILCQSCEFGFSKPLWGLKRDKCSKCPSQRVTIGSIALTISVYVLYIWLIVKGTKSASQSMRALPSVILKIGVNYMQFAGTAFEATNFKGMVSAVCGEGSASWIFPVVALPERLQYPLTTLMSLDCILPEESDVRPYQVEILVGLFLMPAAFFIMTIFAFVRKDCIGQRLMPWLRRQRARYKARRQMREAELGVIQEAAHEEEGGEPSCRISVPLSPSSGASPTRRDARTPTSPTSPASLRAPQMVSLPPLRPHLLRDIKLLQHVMGISISAEAVELFSRVSDMAAAALGKQCAEMRSGKIGESDLELFESPGAALGIRTLRHTLPGQLLGFYPGTVMDACEPNLPKSDKLFANEYNGVYLDGKGWLPAHWRDHHLLQGQSRAIWHANRLAVGNLLNHPPADILPNCIPMAFRWPTWSELGEENPALWARLLPHVFMRQGQVVQTASGRRDDQGAVKFPAWPYMGMAFITVLEARSGEELFWNYRRPADGSQKFPSWYSPVDEDALESAVFGWEKICARTIRSRRCLRMVRLLPPLLGGTAERRLCMALEIPGDGNDEQWQLLPELEYTDAVDSWNVRASPELDSFVLCVLQAGQPFSVLGEQEDWLHIRTENGVKGWSYKKFGDRQVLVPVGHVGNVTVQPELSTKSSGDLSGLMSELGERRRSLSEAPKASAELVRAAQGVQKTMAKLELYGIEQEKLLAAEGPEDLAAIQRAVEDLSVELCRSSSYKHSEFQNPQKDSCWLSTFFQSLWHSRVFHALFDSLVRPLPSQGGGAVSDALRETWELYEQSAANGRPVPIRFLVDAWGSGYGDCAEAFAKLQEDPCLKPLAELIASVPVNFSGEALTAVEFWKDVVDMGVQDAPLLALDLVLPSMSSGSILNLVLAMVPRGKARGEHMADLGDSHHLVAMICYIEAFQHYVVFCRRQSDDNCWLFFNDLPGVARGVRKEFFGWVAIAHECARFELRPKVLLYESPLKAQETMKSGSPMLRASIQAAAAAKLHRTPWGLWSLGVCILVVVIALVLQQLREIQGILRVGSSLHLVMRFDSVGDRPRDAATKILVNSVAMRFINSVIVMSFILHPVVVRILVVGFECEELDVLRHRHDLGVECKSTTHMQWLCLSTVGLVVYGIGVPVALFIALFRVRKRLFHAEVRKRFGFLYNGFELRYYYFESVYMFRKVMILLFFTAPTMYVRMVLMLFTSFGFILLHVYSGPFDNRSYLCLDRLEALNLLALTVTVSARLIFDIRQELSGEFFEDFVNHWTMDILLVPAAWCSLVWRVRVDKQNLDQVSLSLCAGLAPSGHLEKMSCGALPLCAIDSSSSCSSYSSDDELFVNKLSDAPEPELMPKDPARVRFSWRTFAAYVGPGWLMSLAYLDPGNLESDLQSGAYTGHSLLWVLLLCTVAGLILQVLAARLAVVTGRDLAQTCRLEYPRQLSRLLWIMTELAIIGADIQEVVGTGIALRVLFGWPLWAAWKQECTKWEQLIIAEVGSLATGVDTFTFLLIHQLGKRFLELFILILISLLLTCYLVNLFLMPPSAEQFLRGFNFHCEDYAGLQLVGSVGAMIMPHNLYLHSGICKQRTANRKDVEHVRQANKYTAVDSSIALVITFLINAALMSTFATGFFSRECALAENGPLACLPSRGSSGCLGGDCSSCTTGAGSAGYCGEIGLAEAGDSLRRLFGGRGEMGRSMFALGLLAAGQASTMTGTIAGQCVMEGFLDWRIPLWLRTLVTRLISLGPAVAVAVLTSSSPNLNNRVNQWINVLQSVQLPFALVPVLHFNSDKALMGEFVLKKHFQVFCWLLAMLVISVNVYLVAQNMQGGSLLLQALTMLFFAIYGSLILFTMSADLKRVYNALVRLGTRSSSEVTA</sequence>
<feature type="region of interest" description="Disordered" evidence="8">
    <location>
        <begin position="2082"/>
        <end position="2128"/>
    </location>
</feature>
<evidence type="ECO:0000313" key="12">
    <source>
        <dbReference type="Proteomes" id="UP000186817"/>
    </source>
</evidence>
<dbReference type="InterPro" id="IPR028082">
    <property type="entry name" value="Peripla_BP_I"/>
</dbReference>
<feature type="transmembrane region" description="Helical" evidence="9">
    <location>
        <begin position="3704"/>
        <end position="3725"/>
    </location>
</feature>
<feature type="transmembrane region" description="Helical" evidence="9">
    <location>
        <begin position="2952"/>
        <end position="2975"/>
    </location>
</feature>
<dbReference type="GO" id="GO:0005886">
    <property type="term" value="C:plasma membrane"/>
    <property type="evidence" value="ECO:0007669"/>
    <property type="project" value="TreeGrafter"/>
</dbReference>
<dbReference type="InterPro" id="IPR001046">
    <property type="entry name" value="NRAMP_fam"/>
</dbReference>
<keyword evidence="4" id="KW-0732">Signal</keyword>
<dbReference type="InterPro" id="IPR011010">
    <property type="entry name" value="DNA_brk_join_enz"/>
</dbReference>
<evidence type="ECO:0000256" key="8">
    <source>
        <dbReference type="SAM" id="MobiDB-lite"/>
    </source>
</evidence>
<dbReference type="InterPro" id="IPR028081">
    <property type="entry name" value="Leu-bd"/>
</dbReference>
<feature type="transmembrane region" description="Helical" evidence="9">
    <location>
        <begin position="3476"/>
        <end position="3498"/>
    </location>
</feature>
<feature type="transmembrane region" description="Helical" evidence="9">
    <location>
        <begin position="3063"/>
        <end position="3091"/>
    </location>
</feature>
<keyword evidence="12" id="KW-1185">Reference proteome</keyword>
<keyword evidence="5 9" id="KW-1133">Transmembrane helix</keyword>
<evidence type="ECO:0000256" key="7">
    <source>
        <dbReference type="ARBA" id="ARBA00023172"/>
    </source>
</evidence>
<organism evidence="11 12">
    <name type="scientific">Symbiodinium microadriaticum</name>
    <name type="common">Dinoflagellate</name>
    <name type="synonym">Zooxanthella microadriatica</name>
    <dbReference type="NCBI Taxonomy" id="2951"/>
    <lineage>
        <taxon>Eukaryota</taxon>
        <taxon>Sar</taxon>
        <taxon>Alveolata</taxon>
        <taxon>Dinophyceae</taxon>
        <taxon>Suessiales</taxon>
        <taxon>Symbiodiniaceae</taxon>
        <taxon>Symbiodinium</taxon>
    </lineage>
</organism>
<dbReference type="PRINTS" id="PR00447">
    <property type="entry name" value="NATRESASSCMP"/>
</dbReference>
<dbReference type="Pfam" id="PF01566">
    <property type="entry name" value="Nramp"/>
    <property type="match status" value="1"/>
</dbReference>
<dbReference type="NCBIfam" id="TIGR01197">
    <property type="entry name" value="nramp"/>
    <property type="match status" value="1"/>
</dbReference>
<evidence type="ECO:0000256" key="1">
    <source>
        <dbReference type="ARBA" id="ARBA00004141"/>
    </source>
</evidence>
<keyword evidence="7" id="KW-0233">DNA recombination</keyword>
<feature type="transmembrane region" description="Helical" evidence="9">
    <location>
        <begin position="3436"/>
        <end position="3455"/>
    </location>
</feature>
<feature type="transmembrane region" description="Helical" evidence="9">
    <location>
        <begin position="3394"/>
        <end position="3416"/>
    </location>
</feature>
<dbReference type="SUPFAM" id="SSF57184">
    <property type="entry name" value="Growth factor receptor domain"/>
    <property type="match status" value="1"/>
</dbReference>
<feature type="transmembrane region" description="Helical" evidence="9">
    <location>
        <begin position="3608"/>
        <end position="3630"/>
    </location>
</feature>
<dbReference type="SUPFAM" id="SSF53822">
    <property type="entry name" value="Periplasmic binding protein-like I"/>
    <property type="match status" value="1"/>
</dbReference>
<proteinExistence type="predicted"/>
<dbReference type="SMART" id="SM00287">
    <property type="entry name" value="SH3b"/>
    <property type="match status" value="1"/>
</dbReference>
<dbReference type="Gene3D" id="3.40.50.2300">
    <property type="match status" value="2"/>
</dbReference>
<dbReference type="InterPro" id="IPR003646">
    <property type="entry name" value="SH3-like_bac-type"/>
</dbReference>
<feature type="domain" description="SH3b" evidence="10">
    <location>
        <begin position="2449"/>
        <end position="2511"/>
    </location>
</feature>
<dbReference type="GO" id="GO:0015086">
    <property type="term" value="F:cadmium ion transmembrane transporter activity"/>
    <property type="evidence" value="ECO:0007669"/>
    <property type="project" value="TreeGrafter"/>
</dbReference>
<gene>
    <name evidence="11" type="primary">nramp1</name>
    <name evidence="11" type="ORF">AK812_SmicGene40527</name>
</gene>
<evidence type="ECO:0000256" key="6">
    <source>
        <dbReference type="ARBA" id="ARBA00023136"/>
    </source>
</evidence>
<feature type="transmembrane region" description="Helical" evidence="9">
    <location>
        <begin position="3238"/>
        <end position="3258"/>
    </location>
</feature>
<dbReference type="InterPro" id="IPR009030">
    <property type="entry name" value="Growth_fac_rcpt_cys_sf"/>
</dbReference>
<evidence type="ECO:0000256" key="2">
    <source>
        <dbReference type="ARBA" id="ARBA00022448"/>
    </source>
</evidence>
<dbReference type="Gene3D" id="2.30.30.40">
    <property type="entry name" value="SH3 Domains"/>
    <property type="match status" value="1"/>
</dbReference>
<feature type="transmembrane region" description="Helical" evidence="9">
    <location>
        <begin position="2889"/>
        <end position="2907"/>
    </location>
</feature>
<feature type="transmembrane region" description="Helical" evidence="9">
    <location>
        <begin position="3680"/>
        <end position="3698"/>
    </location>
</feature>
<dbReference type="PANTHER" id="PTHR11706">
    <property type="entry name" value="SOLUTE CARRIER PROTEIN FAMILY 11 MEMBER"/>
    <property type="match status" value="1"/>
</dbReference>
<feature type="transmembrane region" description="Helical" evidence="9">
    <location>
        <begin position="3642"/>
        <end position="3660"/>
    </location>
</feature>
<dbReference type="Pfam" id="PF08239">
    <property type="entry name" value="SH3_3"/>
    <property type="match status" value="1"/>
</dbReference>
<evidence type="ECO:0000256" key="9">
    <source>
        <dbReference type="SAM" id="Phobius"/>
    </source>
</evidence>